<proteinExistence type="predicted"/>
<gene>
    <name evidence="2" type="ORF">CCHR01_02635</name>
</gene>
<organism evidence="2 3">
    <name type="scientific">Colletotrichum chrysophilum</name>
    <dbReference type="NCBI Taxonomy" id="1836956"/>
    <lineage>
        <taxon>Eukaryota</taxon>
        <taxon>Fungi</taxon>
        <taxon>Dikarya</taxon>
        <taxon>Ascomycota</taxon>
        <taxon>Pezizomycotina</taxon>
        <taxon>Sordariomycetes</taxon>
        <taxon>Hypocreomycetidae</taxon>
        <taxon>Glomerellales</taxon>
        <taxon>Glomerellaceae</taxon>
        <taxon>Colletotrichum</taxon>
        <taxon>Colletotrichum gloeosporioides species complex</taxon>
    </lineage>
</organism>
<dbReference type="Proteomes" id="UP001243330">
    <property type="component" value="Unassembled WGS sequence"/>
</dbReference>
<comment type="caution">
    <text evidence="2">The sequence shown here is derived from an EMBL/GenBank/DDBJ whole genome shotgun (WGS) entry which is preliminary data.</text>
</comment>
<feature type="compositionally biased region" description="Basic and acidic residues" evidence="1">
    <location>
        <begin position="26"/>
        <end position="46"/>
    </location>
</feature>
<evidence type="ECO:0000313" key="2">
    <source>
        <dbReference type="EMBL" id="KAK1854709.1"/>
    </source>
</evidence>
<accession>A0AAD9AWL3</accession>
<dbReference type="EMBL" id="JAQOWY010000032">
    <property type="protein sequence ID" value="KAK1854709.1"/>
    <property type="molecule type" value="Genomic_DNA"/>
</dbReference>
<reference evidence="2" key="1">
    <citation type="submission" date="2023-01" db="EMBL/GenBank/DDBJ databases">
        <title>Colletotrichum chrysophilum M932 genome sequence.</title>
        <authorList>
            <person name="Baroncelli R."/>
        </authorList>
    </citation>
    <scope>NUCLEOTIDE SEQUENCE</scope>
    <source>
        <strain evidence="2">M932</strain>
    </source>
</reference>
<name>A0AAD9AWL3_9PEZI</name>
<keyword evidence="3" id="KW-1185">Reference proteome</keyword>
<feature type="region of interest" description="Disordered" evidence="1">
    <location>
        <begin position="26"/>
        <end position="78"/>
    </location>
</feature>
<sequence>MDWLRSRLGFRVAEILWKQALIDPQARREQEAEEKVKEEAAAKSKPPEPTAEEQSKKLTSRSEEGPLLSTSCYEGMSL</sequence>
<protein>
    <submittedName>
        <fullName evidence="2">Uncharacterized protein</fullName>
    </submittedName>
</protein>
<dbReference type="AlphaFoldDB" id="A0AAD9AWL3"/>
<evidence type="ECO:0000256" key="1">
    <source>
        <dbReference type="SAM" id="MobiDB-lite"/>
    </source>
</evidence>
<evidence type="ECO:0000313" key="3">
    <source>
        <dbReference type="Proteomes" id="UP001243330"/>
    </source>
</evidence>
<feature type="compositionally biased region" description="Basic and acidic residues" evidence="1">
    <location>
        <begin position="53"/>
        <end position="64"/>
    </location>
</feature>